<dbReference type="EMBL" id="BNCK01000003">
    <property type="protein sequence ID" value="GHF88229.1"/>
    <property type="molecule type" value="Genomic_DNA"/>
</dbReference>
<gene>
    <name evidence="2" type="ORF">GCM10017161_14870</name>
</gene>
<evidence type="ECO:0000313" key="3">
    <source>
        <dbReference type="Proteomes" id="UP000623842"/>
    </source>
</evidence>
<protein>
    <recommendedName>
        <fullName evidence="1">DUF6957 domain-containing protein</fullName>
    </recommendedName>
</protein>
<comment type="caution">
    <text evidence="2">The sequence shown here is derived from an EMBL/GenBank/DDBJ whole genome shotgun (WGS) entry which is preliminary data.</text>
</comment>
<reference evidence="2" key="1">
    <citation type="journal article" date="2014" name="Int. J. Syst. Evol. Microbiol.">
        <title>Complete genome sequence of Corynebacterium casei LMG S-19264T (=DSM 44701T), isolated from a smear-ripened cheese.</title>
        <authorList>
            <consortium name="US DOE Joint Genome Institute (JGI-PGF)"/>
            <person name="Walter F."/>
            <person name="Albersmeier A."/>
            <person name="Kalinowski J."/>
            <person name="Ruckert C."/>
        </authorList>
    </citation>
    <scope>NUCLEOTIDE SEQUENCE</scope>
    <source>
        <strain evidence="2">KCTC 42731</strain>
    </source>
</reference>
<name>A0A919BFB2_9GAMM</name>
<dbReference type="AlphaFoldDB" id="A0A919BFB2"/>
<dbReference type="Proteomes" id="UP000623842">
    <property type="component" value="Unassembled WGS sequence"/>
</dbReference>
<keyword evidence="3" id="KW-1185">Reference proteome</keyword>
<evidence type="ECO:0000259" key="1">
    <source>
        <dbReference type="Pfam" id="PF22275"/>
    </source>
</evidence>
<sequence length="133" mass="15135">MTDEMKQELTRLAGVLSEPGVLTNFGCLESQIELMKLKCEHFSPNKPICVVKDWAIWDIEPPQSAPDCVISLIKADYIIYDELDRFPVGGWVRTTAIISIHENCIFATNNTNYILVGSGTRKNVEFKDMMKFF</sequence>
<proteinExistence type="predicted"/>
<dbReference type="Pfam" id="PF22275">
    <property type="entry name" value="DUF6957"/>
    <property type="match status" value="1"/>
</dbReference>
<organism evidence="2 3">
    <name type="scientific">Thalassotalea marina</name>
    <dbReference type="NCBI Taxonomy" id="1673741"/>
    <lineage>
        <taxon>Bacteria</taxon>
        <taxon>Pseudomonadati</taxon>
        <taxon>Pseudomonadota</taxon>
        <taxon>Gammaproteobacteria</taxon>
        <taxon>Alteromonadales</taxon>
        <taxon>Colwelliaceae</taxon>
        <taxon>Thalassotalea</taxon>
    </lineage>
</organism>
<evidence type="ECO:0000313" key="2">
    <source>
        <dbReference type="EMBL" id="GHF88229.1"/>
    </source>
</evidence>
<accession>A0A919BFB2</accession>
<dbReference type="RefSeq" id="WP_100914093.1">
    <property type="nucleotide sequence ID" value="NZ_BNCK01000003.1"/>
</dbReference>
<reference evidence="2" key="2">
    <citation type="submission" date="2020-09" db="EMBL/GenBank/DDBJ databases">
        <authorList>
            <person name="Sun Q."/>
            <person name="Kim S."/>
        </authorList>
    </citation>
    <scope>NUCLEOTIDE SEQUENCE</scope>
    <source>
        <strain evidence="2">KCTC 42731</strain>
    </source>
</reference>
<dbReference type="InterPro" id="IPR054232">
    <property type="entry name" value="DUF6957"/>
</dbReference>
<feature type="domain" description="DUF6957" evidence="1">
    <location>
        <begin position="26"/>
        <end position="130"/>
    </location>
</feature>